<proteinExistence type="predicted"/>
<gene>
    <name evidence="2" type="ORF">CIB84_008093</name>
</gene>
<reference evidence="2 3" key="1">
    <citation type="submission" date="2018-01" db="EMBL/GenBank/DDBJ databases">
        <title>Comparison of the Chinese Bamboo Partridge and Red Junglefowl genome sequences highlights the importance of demography in genome evolution.</title>
        <authorList>
            <person name="Tiley G.P."/>
            <person name="Kimball R.T."/>
            <person name="Braun E.L."/>
            <person name="Burleigh J.G."/>
        </authorList>
    </citation>
    <scope>NUCLEOTIDE SEQUENCE [LARGE SCALE GENOMIC DNA]</scope>
    <source>
        <strain evidence="2">RTK389</strain>
        <tissue evidence="2">Blood</tissue>
    </source>
</reference>
<accession>A0A2P4SVK7</accession>
<sequence length="124" mass="12807">MGTAALNQPPHPPAKPNVTTGTPGSIHHLRNGRLDTGTDPPVLQGSYKPSLPIPLPCPFPSPLISSSPSPEEEGRAWTAIPGATVPGQRDECGEGTSTAGALNIAGVRGSRKVPMCTRPSCFHP</sequence>
<dbReference type="AlphaFoldDB" id="A0A2P4SVK7"/>
<evidence type="ECO:0000313" key="3">
    <source>
        <dbReference type="Proteomes" id="UP000237246"/>
    </source>
</evidence>
<keyword evidence="3" id="KW-1185">Reference proteome</keyword>
<protein>
    <submittedName>
        <fullName evidence="2">Uncharacterized protein</fullName>
    </submittedName>
</protein>
<organism evidence="2 3">
    <name type="scientific">Bambusicola thoracicus</name>
    <name type="common">Chinese bamboo-partridge</name>
    <name type="synonym">Perdix thoracica</name>
    <dbReference type="NCBI Taxonomy" id="9083"/>
    <lineage>
        <taxon>Eukaryota</taxon>
        <taxon>Metazoa</taxon>
        <taxon>Chordata</taxon>
        <taxon>Craniata</taxon>
        <taxon>Vertebrata</taxon>
        <taxon>Euteleostomi</taxon>
        <taxon>Archelosauria</taxon>
        <taxon>Archosauria</taxon>
        <taxon>Dinosauria</taxon>
        <taxon>Saurischia</taxon>
        <taxon>Theropoda</taxon>
        <taxon>Coelurosauria</taxon>
        <taxon>Aves</taxon>
        <taxon>Neognathae</taxon>
        <taxon>Galloanserae</taxon>
        <taxon>Galliformes</taxon>
        <taxon>Phasianidae</taxon>
        <taxon>Perdicinae</taxon>
        <taxon>Bambusicola</taxon>
    </lineage>
</organism>
<comment type="caution">
    <text evidence="2">The sequence shown here is derived from an EMBL/GenBank/DDBJ whole genome shotgun (WGS) entry which is preliminary data.</text>
</comment>
<feature type="region of interest" description="Disordered" evidence="1">
    <location>
        <begin position="1"/>
        <end position="49"/>
    </location>
</feature>
<evidence type="ECO:0000313" key="2">
    <source>
        <dbReference type="EMBL" id="POI28157.1"/>
    </source>
</evidence>
<evidence type="ECO:0000256" key="1">
    <source>
        <dbReference type="SAM" id="MobiDB-lite"/>
    </source>
</evidence>
<dbReference type="Proteomes" id="UP000237246">
    <property type="component" value="Unassembled WGS sequence"/>
</dbReference>
<name>A0A2P4SVK7_BAMTH</name>
<dbReference type="EMBL" id="PPHD01020573">
    <property type="protein sequence ID" value="POI28157.1"/>
    <property type="molecule type" value="Genomic_DNA"/>
</dbReference>